<name>A0ABR3QKC8_9PLEO</name>
<dbReference type="Gene3D" id="3.40.50.300">
    <property type="entry name" value="P-loop containing nucleotide triphosphate hydrolases"/>
    <property type="match status" value="1"/>
</dbReference>
<sequence length="220" mass="25021">MDKTAGEAIQYRPLYVIGAQCTGKTTLVDALEKKFGQSETSCSTQGVLLKPVIIREVARTVLREKRFNRLDITTSPSRALRLQKHILDAQFAAERAITNLEAPARWYISDRSGLDPIVYAQLFVGEEAASDMLTSEEWRELEQRMKAGIVILCEAGCSWLIDDGTRLMPDGTTEWMRIDDAFRKQLFARGIRYTVVPKDMVSLEERVQLVQEQLVQEEHI</sequence>
<gene>
    <name evidence="2" type="ORF">SLS60_011029</name>
</gene>
<dbReference type="SUPFAM" id="SSF52540">
    <property type="entry name" value="P-loop containing nucleoside triphosphate hydrolases"/>
    <property type="match status" value="1"/>
</dbReference>
<dbReference type="Proteomes" id="UP001521785">
    <property type="component" value="Unassembled WGS sequence"/>
</dbReference>
<comment type="caution">
    <text evidence="2">The sequence shown here is derived from an EMBL/GenBank/DDBJ whole genome shotgun (WGS) entry which is preliminary data.</text>
</comment>
<proteinExistence type="predicted"/>
<dbReference type="InterPro" id="IPR027417">
    <property type="entry name" value="P-loop_NTPase"/>
</dbReference>
<organism evidence="2 3">
    <name type="scientific">Paraconiothyrium brasiliense</name>
    <dbReference type="NCBI Taxonomy" id="300254"/>
    <lineage>
        <taxon>Eukaryota</taxon>
        <taxon>Fungi</taxon>
        <taxon>Dikarya</taxon>
        <taxon>Ascomycota</taxon>
        <taxon>Pezizomycotina</taxon>
        <taxon>Dothideomycetes</taxon>
        <taxon>Pleosporomycetidae</taxon>
        <taxon>Pleosporales</taxon>
        <taxon>Massarineae</taxon>
        <taxon>Didymosphaeriaceae</taxon>
        <taxon>Paraconiothyrium</taxon>
    </lineage>
</organism>
<evidence type="ECO:0000259" key="1">
    <source>
        <dbReference type="Pfam" id="PF13521"/>
    </source>
</evidence>
<accession>A0ABR3QKC8</accession>
<keyword evidence="3" id="KW-1185">Reference proteome</keyword>
<feature type="domain" description="NadR/Ttd14 AAA" evidence="1">
    <location>
        <begin position="15"/>
        <end position="206"/>
    </location>
</feature>
<evidence type="ECO:0000313" key="2">
    <source>
        <dbReference type="EMBL" id="KAL1592613.1"/>
    </source>
</evidence>
<dbReference type="InterPro" id="IPR038727">
    <property type="entry name" value="NadR/Ttd14_AAA_dom"/>
</dbReference>
<dbReference type="Pfam" id="PF13521">
    <property type="entry name" value="AAA_28"/>
    <property type="match status" value="1"/>
</dbReference>
<reference evidence="2 3" key="1">
    <citation type="submission" date="2024-02" db="EMBL/GenBank/DDBJ databases">
        <title>De novo assembly and annotation of 12 fungi associated with fruit tree decline syndrome in Ontario, Canada.</title>
        <authorList>
            <person name="Sulman M."/>
            <person name="Ellouze W."/>
            <person name="Ilyukhin E."/>
        </authorList>
    </citation>
    <scope>NUCLEOTIDE SEQUENCE [LARGE SCALE GENOMIC DNA]</scope>
    <source>
        <strain evidence="2 3">M42-189</strain>
    </source>
</reference>
<protein>
    <recommendedName>
        <fullName evidence="1">NadR/Ttd14 AAA domain-containing protein</fullName>
    </recommendedName>
</protein>
<evidence type="ECO:0000313" key="3">
    <source>
        <dbReference type="Proteomes" id="UP001521785"/>
    </source>
</evidence>
<dbReference type="EMBL" id="JAKJXO020000020">
    <property type="protein sequence ID" value="KAL1592613.1"/>
    <property type="molecule type" value="Genomic_DNA"/>
</dbReference>